<keyword evidence="2" id="KW-1185">Reference proteome</keyword>
<name>A0ACC1AX23_9ROSI</name>
<comment type="caution">
    <text evidence="1">The sequence shown here is derived from an EMBL/GenBank/DDBJ whole genome shotgun (WGS) entry which is preliminary data.</text>
</comment>
<dbReference type="EMBL" id="CM047904">
    <property type="protein sequence ID" value="KAJ0091236.1"/>
    <property type="molecule type" value="Genomic_DNA"/>
</dbReference>
<evidence type="ECO:0000313" key="2">
    <source>
        <dbReference type="Proteomes" id="UP001164250"/>
    </source>
</evidence>
<proteinExistence type="predicted"/>
<protein>
    <submittedName>
        <fullName evidence="1">Uncharacterized protein</fullName>
    </submittedName>
</protein>
<gene>
    <name evidence="1" type="ORF">Patl1_14210</name>
</gene>
<evidence type="ECO:0000313" key="1">
    <source>
        <dbReference type="EMBL" id="KAJ0091236.1"/>
    </source>
</evidence>
<dbReference type="Proteomes" id="UP001164250">
    <property type="component" value="Chromosome 8"/>
</dbReference>
<accession>A0ACC1AX23</accession>
<reference evidence="2" key="1">
    <citation type="journal article" date="2023" name="G3 (Bethesda)">
        <title>Genome assembly and association tests identify interacting loci associated with vigor, precocity, and sex in interspecific pistachio rootstocks.</title>
        <authorList>
            <person name="Palmer W."/>
            <person name="Jacygrad E."/>
            <person name="Sagayaradj S."/>
            <person name="Cavanaugh K."/>
            <person name="Han R."/>
            <person name="Bertier L."/>
            <person name="Beede B."/>
            <person name="Kafkas S."/>
            <person name="Golino D."/>
            <person name="Preece J."/>
            <person name="Michelmore R."/>
        </authorList>
    </citation>
    <scope>NUCLEOTIDE SEQUENCE [LARGE SCALE GENOMIC DNA]</scope>
</reference>
<sequence>MAMALVMLQPIHANAFMNAHHHSPKYVHRPLEDAVLNVTMNVAINTVQLNIQDP</sequence>
<organism evidence="1 2">
    <name type="scientific">Pistacia atlantica</name>
    <dbReference type="NCBI Taxonomy" id="434234"/>
    <lineage>
        <taxon>Eukaryota</taxon>
        <taxon>Viridiplantae</taxon>
        <taxon>Streptophyta</taxon>
        <taxon>Embryophyta</taxon>
        <taxon>Tracheophyta</taxon>
        <taxon>Spermatophyta</taxon>
        <taxon>Magnoliopsida</taxon>
        <taxon>eudicotyledons</taxon>
        <taxon>Gunneridae</taxon>
        <taxon>Pentapetalae</taxon>
        <taxon>rosids</taxon>
        <taxon>malvids</taxon>
        <taxon>Sapindales</taxon>
        <taxon>Anacardiaceae</taxon>
        <taxon>Pistacia</taxon>
    </lineage>
</organism>